<evidence type="ECO:0000313" key="2">
    <source>
        <dbReference type="EMBL" id="KAG5204143.1"/>
    </source>
</evidence>
<name>A0A835ZX81_SHEEP</name>
<feature type="compositionally biased region" description="Polar residues" evidence="1">
    <location>
        <begin position="244"/>
        <end position="255"/>
    </location>
</feature>
<dbReference type="Proteomes" id="UP000664991">
    <property type="component" value="Unassembled WGS sequence"/>
</dbReference>
<evidence type="ECO:0000313" key="3">
    <source>
        <dbReference type="Proteomes" id="UP000664991"/>
    </source>
</evidence>
<feature type="region of interest" description="Disordered" evidence="1">
    <location>
        <begin position="144"/>
        <end position="174"/>
    </location>
</feature>
<reference evidence="2 3" key="1">
    <citation type="submission" date="2020-12" db="EMBL/GenBank/DDBJ databases">
        <title>De novo assembly of Tibetan sheep genome.</title>
        <authorList>
            <person name="Li X."/>
        </authorList>
    </citation>
    <scope>NUCLEOTIDE SEQUENCE [LARGE SCALE GENOMIC DNA]</scope>
    <source>
        <tissue evidence="2">Heart</tissue>
    </source>
</reference>
<gene>
    <name evidence="2" type="ORF">JEQ12_002119</name>
</gene>
<accession>A0A835ZX81</accession>
<sequence>MFHILVLPRALENEKGSRRFGSLASNPVSAANILKQFAYIMVSKGTRQRGLKGRVEAGRGCSPVMGTGFSLQRLLLLQNVGSTAGGVHGKERSGIDKVAGAPAGDNASEERYRQRRRGALKGGQESWSPLTQHSLNYDIELSQLYGPDERGPTTQGQRPARDREPGKLHPGSFLIFPDSGRDRAAALTSVPFGEVLFPNLPLVKEVHLLGTGSRVSKDSDPGLTTQKAKEGAQREVEESLVTLHRSSLQSGSACP</sequence>
<feature type="region of interest" description="Disordered" evidence="1">
    <location>
        <begin position="212"/>
        <end position="255"/>
    </location>
</feature>
<protein>
    <submittedName>
        <fullName evidence="2">Uncharacterized protein</fullName>
    </submittedName>
</protein>
<dbReference type="AlphaFoldDB" id="A0A835ZX81"/>
<organism evidence="2 3">
    <name type="scientific">Ovis aries</name>
    <name type="common">Sheep</name>
    <dbReference type="NCBI Taxonomy" id="9940"/>
    <lineage>
        <taxon>Eukaryota</taxon>
        <taxon>Metazoa</taxon>
        <taxon>Chordata</taxon>
        <taxon>Craniata</taxon>
        <taxon>Vertebrata</taxon>
        <taxon>Euteleostomi</taxon>
        <taxon>Mammalia</taxon>
        <taxon>Eutheria</taxon>
        <taxon>Laurasiatheria</taxon>
        <taxon>Artiodactyla</taxon>
        <taxon>Ruminantia</taxon>
        <taxon>Pecora</taxon>
        <taxon>Bovidae</taxon>
        <taxon>Caprinae</taxon>
        <taxon>Ovis</taxon>
    </lineage>
</organism>
<proteinExistence type="predicted"/>
<evidence type="ECO:0000256" key="1">
    <source>
        <dbReference type="SAM" id="MobiDB-lite"/>
    </source>
</evidence>
<feature type="region of interest" description="Disordered" evidence="1">
    <location>
        <begin position="85"/>
        <end position="131"/>
    </location>
</feature>
<dbReference type="EMBL" id="JAEMGP010000010">
    <property type="protein sequence ID" value="KAG5204143.1"/>
    <property type="molecule type" value="Genomic_DNA"/>
</dbReference>
<comment type="caution">
    <text evidence="2">The sequence shown here is derived from an EMBL/GenBank/DDBJ whole genome shotgun (WGS) entry which is preliminary data.</text>
</comment>
<feature type="compositionally biased region" description="Basic and acidic residues" evidence="1">
    <location>
        <begin position="227"/>
        <end position="237"/>
    </location>
</feature>